<dbReference type="InParanoid" id="A0A2K1KGL8"/>
<dbReference type="Gramene" id="Pp3c6_21630V3.1">
    <property type="protein sequence ID" value="PAC:32975320.CDS.1"/>
    <property type="gene ID" value="Pp3c6_21630"/>
</dbReference>
<reference evidence="2 4" key="2">
    <citation type="journal article" date="2018" name="Plant J.">
        <title>The Physcomitrella patens chromosome-scale assembly reveals moss genome structure and evolution.</title>
        <authorList>
            <person name="Lang D."/>
            <person name="Ullrich K.K."/>
            <person name="Murat F."/>
            <person name="Fuchs J."/>
            <person name="Jenkins J."/>
            <person name="Haas F.B."/>
            <person name="Piednoel M."/>
            <person name="Gundlach H."/>
            <person name="Van Bel M."/>
            <person name="Meyberg R."/>
            <person name="Vives C."/>
            <person name="Morata J."/>
            <person name="Symeonidi A."/>
            <person name="Hiss M."/>
            <person name="Muchero W."/>
            <person name="Kamisugi Y."/>
            <person name="Saleh O."/>
            <person name="Blanc G."/>
            <person name="Decker E.L."/>
            <person name="van Gessel N."/>
            <person name="Grimwood J."/>
            <person name="Hayes R.D."/>
            <person name="Graham S.W."/>
            <person name="Gunter L.E."/>
            <person name="McDaniel S.F."/>
            <person name="Hoernstein S.N.W."/>
            <person name="Larsson A."/>
            <person name="Li F.W."/>
            <person name="Perroud P.F."/>
            <person name="Phillips J."/>
            <person name="Ranjan P."/>
            <person name="Rokshar D.S."/>
            <person name="Rothfels C.J."/>
            <person name="Schneider L."/>
            <person name="Shu S."/>
            <person name="Stevenson D.W."/>
            <person name="Thummler F."/>
            <person name="Tillich M."/>
            <person name="Villarreal Aguilar J.C."/>
            <person name="Widiez T."/>
            <person name="Wong G.K."/>
            <person name="Wymore A."/>
            <person name="Zhang Y."/>
            <person name="Zimmer A.D."/>
            <person name="Quatrano R.S."/>
            <person name="Mayer K.F.X."/>
            <person name="Goodstein D."/>
            <person name="Casacuberta J.M."/>
            <person name="Vandepoele K."/>
            <person name="Reski R."/>
            <person name="Cuming A.C."/>
            <person name="Tuskan G.A."/>
            <person name="Maumus F."/>
            <person name="Salse J."/>
            <person name="Schmutz J."/>
            <person name="Rensing S.A."/>
        </authorList>
    </citation>
    <scope>NUCLEOTIDE SEQUENCE [LARGE SCALE GENOMIC DNA]</scope>
    <source>
        <strain evidence="3 4">cv. Gransden 2004</strain>
    </source>
</reference>
<dbReference type="EnsemblPlants" id="Pp3c6_21630V3.2">
    <property type="protein sequence ID" value="PAC:32975321.CDS.1"/>
    <property type="gene ID" value="Pp3c6_21630"/>
</dbReference>
<feature type="compositionally biased region" description="Basic and acidic residues" evidence="1">
    <location>
        <begin position="29"/>
        <end position="38"/>
    </location>
</feature>
<dbReference type="Gramene" id="Pp3c6_21630V3.2">
    <property type="protein sequence ID" value="PAC:32975321.CDS.1"/>
    <property type="gene ID" value="Pp3c6_21630"/>
</dbReference>
<proteinExistence type="predicted"/>
<feature type="compositionally biased region" description="Polar residues" evidence="1">
    <location>
        <begin position="1"/>
        <end position="12"/>
    </location>
</feature>
<protein>
    <submittedName>
        <fullName evidence="2 3">Uncharacterized protein</fullName>
    </submittedName>
</protein>
<evidence type="ECO:0000313" key="4">
    <source>
        <dbReference type="Proteomes" id="UP000006727"/>
    </source>
</evidence>
<evidence type="ECO:0000313" key="3">
    <source>
        <dbReference type="EnsemblPlants" id="PAC:32975320.CDS.1"/>
    </source>
</evidence>
<dbReference type="Proteomes" id="UP000006727">
    <property type="component" value="Chromosome 6"/>
</dbReference>
<sequence length="109" mass="11967">MISQKPGQTGQNLKRLELSSKRMLLRTTTLDKPHEDSTRPVAFPGDVSTKSSATNERRLPRFQKAILHSSNLQISGRFCTSGDQRGRVLLMDNYHSSHACPVGGSSSGL</sequence>
<organism evidence="2">
    <name type="scientific">Physcomitrium patens</name>
    <name type="common">Spreading-leaved earth moss</name>
    <name type="synonym">Physcomitrella patens</name>
    <dbReference type="NCBI Taxonomy" id="3218"/>
    <lineage>
        <taxon>Eukaryota</taxon>
        <taxon>Viridiplantae</taxon>
        <taxon>Streptophyta</taxon>
        <taxon>Embryophyta</taxon>
        <taxon>Bryophyta</taxon>
        <taxon>Bryophytina</taxon>
        <taxon>Bryopsida</taxon>
        <taxon>Funariidae</taxon>
        <taxon>Funariales</taxon>
        <taxon>Funariaceae</taxon>
        <taxon>Physcomitrium</taxon>
    </lineage>
</organism>
<dbReference type="PaxDb" id="3218-PP1S14_424V6.1"/>
<dbReference type="EMBL" id="ABEU02000006">
    <property type="protein sequence ID" value="PNR52924.1"/>
    <property type="molecule type" value="Genomic_DNA"/>
</dbReference>
<reference evidence="3" key="3">
    <citation type="submission" date="2020-12" db="UniProtKB">
        <authorList>
            <consortium name="EnsemblPlants"/>
        </authorList>
    </citation>
    <scope>IDENTIFICATION</scope>
</reference>
<reference evidence="2 4" key="1">
    <citation type="journal article" date="2008" name="Science">
        <title>The Physcomitrella genome reveals evolutionary insights into the conquest of land by plants.</title>
        <authorList>
            <person name="Rensing S."/>
            <person name="Lang D."/>
            <person name="Zimmer A."/>
            <person name="Terry A."/>
            <person name="Salamov A."/>
            <person name="Shapiro H."/>
            <person name="Nishiyama T."/>
            <person name="Perroud P.-F."/>
            <person name="Lindquist E."/>
            <person name="Kamisugi Y."/>
            <person name="Tanahashi T."/>
            <person name="Sakakibara K."/>
            <person name="Fujita T."/>
            <person name="Oishi K."/>
            <person name="Shin-I T."/>
            <person name="Kuroki Y."/>
            <person name="Toyoda A."/>
            <person name="Suzuki Y."/>
            <person name="Hashimoto A."/>
            <person name="Yamaguchi K."/>
            <person name="Sugano A."/>
            <person name="Kohara Y."/>
            <person name="Fujiyama A."/>
            <person name="Anterola A."/>
            <person name="Aoki S."/>
            <person name="Ashton N."/>
            <person name="Barbazuk W.B."/>
            <person name="Barker E."/>
            <person name="Bennetzen J."/>
            <person name="Bezanilla M."/>
            <person name="Blankenship R."/>
            <person name="Cho S.H."/>
            <person name="Dutcher S."/>
            <person name="Estelle M."/>
            <person name="Fawcett J.A."/>
            <person name="Gundlach H."/>
            <person name="Hanada K."/>
            <person name="Heyl A."/>
            <person name="Hicks K.A."/>
            <person name="Hugh J."/>
            <person name="Lohr M."/>
            <person name="Mayer K."/>
            <person name="Melkozernov A."/>
            <person name="Murata T."/>
            <person name="Nelson D."/>
            <person name="Pils B."/>
            <person name="Prigge M."/>
            <person name="Reiss B."/>
            <person name="Renner T."/>
            <person name="Rombauts S."/>
            <person name="Rushton P."/>
            <person name="Sanderfoot A."/>
            <person name="Schween G."/>
            <person name="Shiu S.-H."/>
            <person name="Stueber K."/>
            <person name="Theodoulou F.L."/>
            <person name="Tu H."/>
            <person name="Van de Peer Y."/>
            <person name="Verrier P.J."/>
            <person name="Waters E."/>
            <person name="Wood A."/>
            <person name="Yang L."/>
            <person name="Cove D."/>
            <person name="Cuming A."/>
            <person name="Hasebe M."/>
            <person name="Lucas S."/>
            <person name="Mishler D.B."/>
            <person name="Reski R."/>
            <person name="Grigoriev I."/>
            <person name="Quatrano R.S."/>
            <person name="Boore J.L."/>
        </authorList>
    </citation>
    <scope>NUCLEOTIDE SEQUENCE [LARGE SCALE GENOMIC DNA]</scope>
    <source>
        <strain evidence="3 4">cv. Gransden 2004</strain>
    </source>
</reference>
<accession>A0A2K1KGL8</accession>
<feature type="region of interest" description="Disordered" evidence="1">
    <location>
        <begin position="28"/>
        <end position="56"/>
    </location>
</feature>
<evidence type="ECO:0000313" key="2">
    <source>
        <dbReference type="EMBL" id="PNR52924.1"/>
    </source>
</evidence>
<feature type="region of interest" description="Disordered" evidence="1">
    <location>
        <begin position="1"/>
        <end position="20"/>
    </location>
</feature>
<gene>
    <name evidence="2" type="ORF">PHYPA_009299</name>
</gene>
<evidence type="ECO:0000256" key="1">
    <source>
        <dbReference type="SAM" id="MobiDB-lite"/>
    </source>
</evidence>
<name>A0A2K1KGL8_PHYPA</name>
<keyword evidence="4" id="KW-1185">Reference proteome</keyword>
<dbReference type="AlphaFoldDB" id="A0A2K1KGL8"/>
<dbReference type="EnsemblPlants" id="Pp3c6_21630V3.1">
    <property type="protein sequence ID" value="PAC:32975320.CDS.1"/>
    <property type="gene ID" value="Pp3c6_21630"/>
</dbReference>